<sequence length="333" mass="37066">MNDEIKRLKEAAGAYGRWALEARKSYIDLRLRQDPEIVQMYVALVKRINVELGGMNLPSSPSRREQMLYELGQSIRREVARFGAEYEALLLNYMSEGVVIGTSYTKAVTESLFAKAGVNLDTNRMFATVNRQALEASFARTTKGLQLSDRIWQQTDKANRHINTIIREGIGLGYNVNKVAAALEQYVLSDAKTLVSDYPELVNRLGNRVPGKLSYEALRLARTEMTAAYGEGTIAAGQVAPSYKGVQWLLSLSHPSPDICDVMAEHDEGLGKGVYGKGNEPLFPAHPNCICSLVQVHEEPDDFVDRLADWVNNPESDAGLETWYKDVYSDLVA</sequence>
<comment type="caution">
    <text evidence="1">The sequence shown here is derived from an EMBL/GenBank/DDBJ whole genome shotgun (WGS) entry which is preliminary data.</text>
</comment>
<dbReference type="eggNOG" id="ENOG502Z8I5">
    <property type="taxonomic scope" value="Bacteria"/>
</dbReference>
<dbReference type="AlphaFoldDB" id="A0A094WGI6"/>
<dbReference type="EMBL" id="JALP01000078">
    <property type="protein sequence ID" value="THG91316.1"/>
    <property type="molecule type" value="Genomic_DNA"/>
</dbReference>
<evidence type="ECO:0000313" key="3">
    <source>
        <dbReference type="Proteomes" id="UP000002754"/>
    </source>
</evidence>
<gene>
    <name evidence="2" type="ORF">AJ85_05695</name>
    <name evidence="1" type="ORF">BALCAV_0213655</name>
</gene>
<keyword evidence="3" id="KW-1185">Reference proteome</keyword>
<organism evidence="1 3">
    <name type="scientific">Alkalihalobacillus alcalophilus ATCC 27647 = CGMCC 1.3604</name>
    <dbReference type="NCBI Taxonomy" id="1218173"/>
    <lineage>
        <taxon>Bacteria</taxon>
        <taxon>Bacillati</taxon>
        <taxon>Bacillota</taxon>
        <taxon>Bacilli</taxon>
        <taxon>Bacillales</taxon>
        <taxon>Bacillaceae</taxon>
        <taxon>Alkalihalobacillus</taxon>
    </lineage>
</organism>
<evidence type="ECO:0000313" key="1">
    <source>
        <dbReference type="EMBL" id="KGA96859.1"/>
    </source>
</evidence>
<dbReference type="Proteomes" id="UP000297014">
    <property type="component" value="Unassembled WGS sequence"/>
</dbReference>
<evidence type="ECO:0000313" key="2">
    <source>
        <dbReference type="EMBL" id="THG91316.1"/>
    </source>
</evidence>
<reference evidence="1 3" key="1">
    <citation type="journal article" date="2014" name="Genome Announc.">
        <title>Draft Genome Sequence of Bacillus alcalophilus AV1934, a Classic Alkaliphile Isolated from Human Feces in 1934.</title>
        <authorList>
            <person name="Attie O."/>
            <person name="Jayaprakash A."/>
            <person name="Shah H."/>
            <person name="Paulsen I.T."/>
            <person name="Morino M."/>
            <person name="Takahashi Y."/>
            <person name="Narumi I."/>
            <person name="Sachidanandam R."/>
            <person name="Satoh K."/>
            <person name="Ito M."/>
            <person name="Krulwich T.A."/>
        </authorList>
    </citation>
    <scope>NUCLEOTIDE SEQUENCE [LARGE SCALE GENOMIC DNA]</scope>
    <source>
        <strain evidence="1 3">AV1934</strain>
    </source>
</reference>
<evidence type="ECO:0008006" key="5">
    <source>
        <dbReference type="Google" id="ProtNLM"/>
    </source>
</evidence>
<accession>A0A094WGI6</accession>
<evidence type="ECO:0000313" key="4">
    <source>
        <dbReference type="Proteomes" id="UP000297014"/>
    </source>
</evidence>
<dbReference type="RefSeq" id="WP_003321265.1">
    <property type="nucleotide sequence ID" value="NZ_ALPT02000044.1"/>
</dbReference>
<dbReference type="Proteomes" id="UP000002754">
    <property type="component" value="Unassembled WGS sequence"/>
</dbReference>
<dbReference type="EMBL" id="ALPT02000044">
    <property type="protein sequence ID" value="KGA96859.1"/>
    <property type="molecule type" value="Genomic_DNA"/>
</dbReference>
<proteinExistence type="predicted"/>
<reference evidence="2 4" key="2">
    <citation type="submission" date="2014-01" db="EMBL/GenBank/DDBJ databases">
        <title>Draft genome sequencing of Bacillus alcalophilus CGMCC 1.3604.</title>
        <authorList>
            <person name="Yang J."/>
            <person name="Diao L."/>
            <person name="Yang S."/>
        </authorList>
    </citation>
    <scope>NUCLEOTIDE SEQUENCE [LARGE SCALE GENOMIC DNA]</scope>
    <source>
        <strain evidence="2 4">CGMCC 1.3604</strain>
    </source>
</reference>
<dbReference type="STRING" id="1218173.BALCAV_0213655"/>
<name>A0A094WGI6_ALKAL</name>
<protein>
    <recommendedName>
        <fullName evidence="5">Phage head morphogenesis domain-containing protein</fullName>
    </recommendedName>
</protein>
<dbReference type="OrthoDB" id="9151105at2"/>